<dbReference type="InterPro" id="IPR053759">
    <property type="entry name" value="CDI_Immunity_Comp"/>
</dbReference>
<organism evidence="1 2">
    <name type="scientific">Yersinia enterocolitica LC20</name>
    <dbReference type="NCBI Taxonomy" id="1443113"/>
    <lineage>
        <taxon>Bacteria</taxon>
        <taxon>Pseudomonadati</taxon>
        <taxon>Pseudomonadota</taxon>
        <taxon>Gammaproteobacteria</taxon>
        <taxon>Enterobacterales</taxon>
        <taxon>Yersiniaceae</taxon>
        <taxon>Yersinia</taxon>
    </lineage>
</organism>
<dbReference type="AlphaFoldDB" id="A0A7U5SU96"/>
<dbReference type="Proteomes" id="UP000230961">
    <property type="component" value="Chromosome"/>
</dbReference>
<evidence type="ECO:0000313" key="1">
    <source>
        <dbReference type="EMBL" id="ATX62770.1"/>
    </source>
</evidence>
<dbReference type="EMBL" id="CP007448">
    <property type="protein sequence ID" value="ATX62770.1"/>
    <property type="molecule type" value="Genomic_DNA"/>
</dbReference>
<accession>A0A7U5SU96</accession>
<name>A0A7U5SU96_YEREN</name>
<evidence type="ECO:0000313" key="2">
    <source>
        <dbReference type="Proteomes" id="UP000230961"/>
    </source>
</evidence>
<protein>
    <submittedName>
        <fullName evidence="1">Uncharacterized protein</fullName>
    </submittedName>
</protein>
<sequence length="101" mass="11373">MSIGLTCFTKLTFTELQHKLNEFATRYPDVFPAHYYLSTAGIPHPIQKEVSNEFGLEPLSYCYISVNNKSLKISTDEMADMVREALGADNVIVLLNSEDLI</sequence>
<reference evidence="1 2" key="1">
    <citation type="submission" date="2017-11" db="EMBL/GenBank/DDBJ databases">
        <title>The complete genome sequence and comparative genome analysis of Yersinia enterocolitica strain LC20.</title>
        <authorList>
            <person name="Shi G."/>
            <person name="Su M."/>
            <person name="Liang J."/>
            <person name="Gu W."/>
            <person name="Xiao Y."/>
            <person name="Zhang Z."/>
            <person name="Qiu H."/>
            <person name="Duan R."/>
            <person name="Zhang Z."/>
            <person name="Li Y."/>
            <person name="Zhang X."/>
            <person name="Ling Y."/>
            <person name="Song L."/>
            <person name="Chen M."/>
            <person name="Zhao Y."/>
            <person name="Wu J."/>
            <person name="Jing H."/>
            <person name="Xiao J."/>
            <person name="Wang X."/>
        </authorList>
    </citation>
    <scope>NUCLEOTIDE SEQUENCE [LARGE SCALE GENOMIC DNA]</scope>
    <source>
        <strain evidence="1 2">LC20</strain>
    </source>
</reference>
<proteinExistence type="predicted"/>
<dbReference type="KEGG" id="yel:LC20_07060"/>
<dbReference type="Gene3D" id="3.30.70.2920">
    <property type="match status" value="1"/>
</dbReference>
<gene>
    <name evidence="1" type="ORF">LC20_07060</name>
</gene>